<dbReference type="PANTHER" id="PTHR22298">
    <property type="entry name" value="ENDO-1,4-BETA-GLUCANASE"/>
    <property type="match status" value="1"/>
</dbReference>
<dbReference type="GO" id="GO:0030245">
    <property type="term" value="P:cellulose catabolic process"/>
    <property type="evidence" value="ECO:0007669"/>
    <property type="project" value="UniProtKB-KW"/>
</dbReference>
<dbReference type="Proteomes" id="UP001443914">
    <property type="component" value="Unassembled WGS sequence"/>
</dbReference>
<evidence type="ECO:0000313" key="11">
    <source>
        <dbReference type="Proteomes" id="UP001443914"/>
    </source>
</evidence>
<evidence type="ECO:0000256" key="1">
    <source>
        <dbReference type="ARBA" id="ARBA00000966"/>
    </source>
</evidence>
<proteinExistence type="inferred from homology"/>
<sequence>MSWRKDSVLSDGSDAHVDLEGGYYDAGDNVKFGFPMAFTTTMLSWSVLEFGGLMKSELQNAKEAVRWATNYLLKATAQPDTIYVQVGIHKRIMHVGKGQRTWTHQEKYIKVDKNNPGTEISAETAAASMVFRRSDHAYSRTLLNRATRVFEFADKYRGSYSDGLKDVVCPFYCSYSGYQDELLWGATWLHRATRNTMYLNYIQRNGQVLSASEEDYTFGWDNKHVGARILLSKTTLKLMDPMTTSIFQLNVNAILSLE</sequence>
<comment type="caution">
    <text evidence="10">The sequence shown here is derived from an EMBL/GenBank/DDBJ whole genome shotgun (WGS) entry which is preliminary data.</text>
</comment>
<dbReference type="InterPro" id="IPR001701">
    <property type="entry name" value="Glyco_hydro_9"/>
</dbReference>
<protein>
    <recommendedName>
        <fullName evidence="3">cellulase</fullName>
        <ecNumber evidence="3">3.2.1.4</ecNumber>
    </recommendedName>
</protein>
<evidence type="ECO:0000256" key="4">
    <source>
        <dbReference type="ARBA" id="ARBA00022801"/>
    </source>
</evidence>
<dbReference type="AlphaFoldDB" id="A0AAW1MTS4"/>
<reference evidence="10" key="1">
    <citation type="submission" date="2024-03" db="EMBL/GenBank/DDBJ databases">
        <title>WGS assembly of Saponaria officinalis var. Norfolk2.</title>
        <authorList>
            <person name="Jenkins J."/>
            <person name="Shu S."/>
            <person name="Grimwood J."/>
            <person name="Barry K."/>
            <person name="Goodstein D."/>
            <person name="Schmutz J."/>
            <person name="Leebens-Mack J."/>
            <person name="Osbourn A."/>
        </authorList>
    </citation>
    <scope>NUCLEOTIDE SEQUENCE [LARGE SCALE GENOMIC DNA]</scope>
    <source>
        <strain evidence="10">JIC</strain>
    </source>
</reference>
<name>A0AAW1MTS4_SAPOF</name>
<evidence type="ECO:0000256" key="2">
    <source>
        <dbReference type="ARBA" id="ARBA00007072"/>
    </source>
</evidence>
<comment type="similarity">
    <text evidence="2">Belongs to the glycosyl hydrolase 9 (cellulase E) family.</text>
</comment>
<keyword evidence="11" id="KW-1185">Reference proteome</keyword>
<evidence type="ECO:0000256" key="8">
    <source>
        <dbReference type="ARBA" id="ARBA00023326"/>
    </source>
</evidence>
<accession>A0AAW1MTS4</accession>
<organism evidence="10 11">
    <name type="scientific">Saponaria officinalis</name>
    <name type="common">Common soapwort</name>
    <name type="synonym">Lychnis saponaria</name>
    <dbReference type="NCBI Taxonomy" id="3572"/>
    <lineage>
        <taxon>Eukaryota</taxon>
        <taxon>Viridiplantae</taxon>
        <taxon>Streptophyta</taxon>
        <taxon>Embryophyta</taxon>
        <taxon>Tracheophyta</taxon>
        <taxon>Spermatophyta</taxon>
        <taxon>Magnoliopsida</taxon>
        <taxon>eudicotyledons</taxon>
        <taxon>Gunneridae</taxon>
        <taxon>Pentapetalae</taxon>
        <taxon>Caryophyllales</taxon>
        <taxon>Caryophyllaceae</taxon>
        <taxon>Caryophylleae</taxon>
        <taxon>Saponaria</taxon>
    </lineage>
</organism>
<keyword evidence="6" id="KW-0119">Carbohydrate metabolism</keyword>
<keyword evidence="5" id="KW-0136">Cellulose degradation</keyword>
<gene>
    <name evidence="10" type="ORF">RND81_02G119800</name>
</gene>
<keyword evidence="7" id="KW-0326">Glycosidase</keyword>
<comment type="catalytic activity">
    <reaction evidence="1">
        <text>Endohydrolysis of (1-&gt;4)-beta-D-glucosidic linkages in cellulose, lichenin and cereal beta-D-glucans.</text>
        <dbReference type="EC" id="3.2.1.4"/>
    </reaction>
</comment>
<feature type="domain" description="Glycoside hydrolase family 9" evidence="9">
    <location>
        <begin position="1"/>
        <end position="236"/>
    </location>
</feature>
<dbReference type="Pfam" id="PF00759">
    <property type="entry name" value="Glyco_hydro_9"/>
    <property type="match status" value="1"/>
</dbReference>
<dbReference type="Gene3D" id="1.50.10.10">
    <property type="match status" value="1"/>
</dbReference>
<keyword evidence="4" id="KW-0378">Hydrolase</keyword>
<evidence type="ECO:0000259" key="9">
    <source>
        <dbReference type="Pfam" id="PF00759"/>
    </source>
</evidence>
<dbReference type="EC" id="3.2.1.4" evidence="3"/>
<evidence type="ECO:0000256" key="3">
    <source>
        <dbReference type="ARBA" id="ARBA00012601"/>
    </source>
</evidence>
<dbReference type="GO" id="GO:0008810">
    <property type="term" value="F:cellulase activity"/>
    <property type="evidence" value="ECO:0007669"/>
    <property type="project" value="UniProtKB-EC"/>
</dbReference>
<evidence type="ECO:0000256" key="7">
    <source>
        <dbReference type="ARBA" id="ARBA00023295"/>
    </source>
</evidence>
<dbReference type="InterPro" id="IPR012341">
    <property type="entry name" value="6hp_glycosidase-like_sf"/>
</dbReference>
<dbReference type="SUPFAM" id="SSF48208">
    <property type="entry name" value="Six-hairpin glycosidases"/>
    <property type="match status" value="1"/>
</dbReference>
<keyword evidence="8" id="KW-0624">Polysaccharide degradation</keyword>
<evidence type="ECO:0000256" key="6">
    <source>
        <dbReference type="ARBA" id="ARBA00023277"/>
    </source>
</evidence>
<evidence type="ECO:0000256" key="5">
    <source>
        <dbReference type="ARBA" id="ARBA00023001"/>
    </source>
</evidence>
<dbReference type="EMBL" id="JBDFQZ010000002">
    <property type="protein sequence ID" value="KAK9749352.1"/>
    <property type="molecule type" value="Genomic_DNA"/>
</dbReference>
<dbReference type="InterPro" id="IPR008928">
    <property type="entry name" value="6-hairpin_glycosidase_sf"/>
</dbReference>
<evidence type="ECO:0000313" key="10">
    <source>
        <dbReference type="EMBL" id="KAK9749352.1"/>
    </source>
</evidence>